<feature type="modified residue" description="4-aspartylphosphate" evidence="2">
    <location>
        <position position="55"/>
    </location>
</feature>
<dbReference type="InterPro" id="IPR001789">
    <property type="entry name" value="Sig_transdc_resp-reg_receiver"/>
</dbReference>
<accession>A0A8J6XYK2</accession>
<evidence type="ECO:0000259" key="3">
    <source>
        <dbReference type="PROSITE" id="PS50110"/>
    </source>
</evidence>
<dbReference type="EMBL" id="JACXWD010000007">
    <property type="protein sequence ID" value="MBD3867172.1"/>
    <property type="molecule type" value="Genomic_DNA"/>
</dbReference>
<dbReference type="SUPFAM" id="SSF52172">
    <property type="entry name" value="CheY-like"/>
    <property type="match status" value="1"/>
</dbReference>
<dbReference type="AlphaFoldDB" id="A0A8J6XYK2"/>
<proteinExistence type="predicted"/>
<dbReference type="PANTHER" id="PTHR44591:SF25">
    <property type="entry name" value="CHEMOTAXIS TWO-COMPONENT RESPONSE REGULATOR"/>
    <property type="match status" value="1"/>
</dbReference>
<dbReference type="Gene3D" id="3.40.50.2300">
    <property type="match status" value="1"/>
</dbReference>
<evidence type="ECO:0000313" key="5">
    <source>
        <dbReference type="Proteomes" id="UP000648239"/>
    </source>
</evidence>
<comment type="caution">
    <text evidence="4">The sequence shown here is derived from an EMBL/GenBank/DDBJ whole genome shotgun (WGS) entry which is preliminary data.</text>
</comment>
<protein>
    <submittedName>
        <fullName evidence="4">Response regulator</fullName>
    </submittedName>
</protein>
<dbReference type="SMART" id="SM00448">
    <property type="entry name" value="REC"/>
    <property type="match status" value="1"/>
</dbReference>
<gene>
    <name evidence="4" type="ORF">IFK94_03520</name>
</gene>
<name>A0A8J6XYK2_9BACT</name>
<dbReference type="GO" id="GO:0000160">
    <property type="term" value="P:phosphorelay signal transduction system"/>
    <property type="evidence" value="ECO:0007669"/>
    <property type="project" value="InterPro"/>
</dbReference>
<reference evidence="4 5" key="1">
    <citation type="submission" date="2020-08" db="EMBL/GenBank/DDBJ databases">
        <title>Acidobacteriota in marine sediments use diverse sulfur dissimilation pathways.</title>
        <authorList>
            <person name="Wasmund K."/>
        </authorList>
    </citation>
    <scope>NUCLEOTIDE SEQUENCE [LARGE SCALE GENOMIC DNA]</scope>
    <source>
        <strain evidence="4">MAG AM4</strain>
    </source>
</reference>
<evidence type="ECO:0000256" key="2">
    <source>
        <dbReference type="PROSITE-ProRule" id="PRU00169"/>
    </source>
</evidence>
<keyword evidence="1 2" id="KW-0597">Phosphoprotein</keyword>
<dbReference type="PANTHER" id="PTHR44591">
    <property type="entry name" value="STRESS RESPONSE REGULATOR PROTEIN 1"/>
    <property type="match status" value="1"/>
</dbReference>
<sequence>MSQKILVVDDSSFMHSMYDMVLRSCSNCEIVHAMNGQEALDALGQCSEFNLIILDINMPEMSGLEFMEKYKSSGLPASVPIIIASTEGTENDTQRGLDAGAMAYLKKPFQPSDLQELVNGVLGSGRDQKAV</sequence>
<evidence type="ECO:0000313" key="4">
    <source>
        <dbReference type="EMBL" id="MBD3867172.1"/>
    </source>
</evidence>
<dbReference type="PROSITE" id="PS50110">
    <property type="entry name" value="RESPONSE_REGULATORY"/>
    <property type="match status" value="1"/>
</dbReference>
<dbReference type="InterPro" id="IPR050595">
    <property type="entry name" value="Bact_response_regulator"/>
</dbReference>
<evidence type="ECO:0000256" key="1">
    <source>
        <dbReference type="ARBA" id="ARBA00022553"/>
    </source>
</evidence>
<organism evidence="4 5">
    <name type="scientific">Candidatus Polarisedimenticola svalbardensis</name>
    <dbReference type="NCBI Taxonomy" id="2886004"/>
    <lineage>
        <taxon>Bacteria</taxon>
        <taxon>Pseudomonadati</taxon>
        <taxon>Acidobacteriota</taxon>
        <taxon>Candidatus Polarisedimenticolia</taxon>
        <taxon>Candidatus Polarisedimenticolales</taxon>
        <taxon>Candidatus Polarisedimenticolaceae</taxon>
        <taxon>Candidatus Polarisedimenticola</taxon>
    </lineage>
</organism>
<dbReference type="InterPro" id="IPR011006">
    <property type="entry name" value="CheY-like_superfamily"/>
</dbReference>
<dbReference type="Proteomes" id="UP000648239">
    <property type="component" value="Unassembled WGS sequence"/>
</dbReference>
<dbReference type="Pfam" id="PF00072">
    <property type="entry name" value="Response_reg"/>
    <property type="match status" value="1"/>
</dbReference>
<feature type="domain" description="Response regulatory" evidence="3">
    <location>
        <begin position="4"/>
        <end position="122"/>
    </location>
</feature>